<dbReference type="AlphaFoldDB" id="A0A4Z0H3R4"/>
<dbReference type="Gene3D" id="3.20.20.70">
    <property type="entry name" value="Aldolase class I"/>
    <property type="match status" value="1"/>
</dbReference>
<proteinExistence type="inferred from homology"/>
<dbReference type="PIRSF" id="PIRSF001365">
    <property type="entry name" value="DHDPS"/>
    <property type="match status" value="1"/>
</dbReference>
<feature type="site" description="Part of a proton relay during catalysis" evidence="12">
    <location>
        <position position="45"/>
    </location>
</feature>
<organism evidence="16 17">
    <name type="scientific">Halobacillus salinus</name>
    <dbReference type="NCBI Taxonomy" id="192814"/>
    <lineage>
        <taxon>Bacteria</taxon>
        <taxon>Bacillati</taxon>
        <taxon>Bacillota</taxon>
        <taxon>Bacilli</taxon>
        <taxon>Bacillales</taxon>
        <taxon>Bacillaceae</taxon>
        <taxon>Halobacillus</taxon>
    </lineage>
</organism>
<evidence type="ECO:0000256" key="12">
    <source>
        <dbReference type="HAMAP-Rule" id="MF_00418"/>
    </source>
</evidence>
<dbReference type="CDD" id="cd00950">
    <property type="entry name" value="DHDPS"/>
    <property type="match status" value="1"/>
</dbReference>
<evidence type="ECO:0000256" key="9">
    <source>
        <dbReference type="ARBA" id="ARBA00023239"/>
    </source>
</evidence>
<evidence type="ECO:0000256" key="1">
    <source>
        <dbReference type="ARBA" id="ARBA00003294"/>
    </source>
</evidence>
<dbReference type="PANTHER" id="PTHR12128:SF66">
    <property type="entry name" value="4-HYDROXY-2-OXOGLUTARATE ALDOLASE, MITOCHONDRIAL"/>
    <property type="match status" value="1"/>
</dbReference>
<dbReference type="STRING" id="192814.GCA_900166575_01778"/>
<evidence type="ECO:0000256" key="3">
    <source>
        <dbReference type="ARBA" id="ARBA00007592"/>
    </source>
</evidence>
<feature type="active site" description="Proton donor/acceptor" evidence="12 14">
    <location>
        <position position="134"/>
    </location>
</feature>
<gene>
    <name evidence="12 16" type="primary">dapA</name>
    <name evidence="16" type="ORF">E4663_07105</name>
</gene>
<feature type="active site" description="Schiff-base intermediate with substrate" evidence="12 14">
    <location>
        <position position="162"/>
    </location>
</feature>
<dbReference type="GO" id="GO:0005829">
    <property type="term" value="C:cytosol"/>
    <property type="evidence" value="ECO:0007669"/>
    <property type="project" value="TreeGrafter"/>
</dbReference>
<dbReference type="EMBL" id="SRJC01000001">
    <property type="protein sequence ID" value="TGB04750.1"/>
    <property type="molecule type" value="Genomic_DNA"/>
</dbReference>
<evidence type="ECO:0000256" key="7">
    <source>
        <dbReference type="ARBA" id="ARBA00022915"/>
    </source>
</evidence>
<dbReference type="PANTHER" id="PTHR12128">
    <property type="entry name" value="DIHYDRODIPICOLINATE SYNTHASE"/>
    <property type="match status" value="1"/>
</dbReference>
<evidence type="ECO:0000256" key="11">
    <source>
        <dbReference type="ARBA" id="ARBA00047836"/>
    </source>
</evidence>
<dbReference type="SUPFAM" id="SSF51569">
    <property type="entry name" value="Aldolase"/>
    <property type="match status" value="1"/>
</dbReference>
<comment type="similarity">
    <text evidence="3 12 13">Belongs to the DapA family.</text>
</comment>
<dbReference type="Proteomes" id="UP000297982">
    <property type="component" value="Unassembled WGS sequence"/>
</dbReference>
<dbReference type="EC" id="4.3.3.7" evidence="4 12"/>
<evidence type="ECO:0000313" key="17">
    <source>
        <dbReference type="Proteomes" id="UP000297982"/>
    </source>
</evidence>
<keyword evidence="5 12" id="KW-0963">Cytoplasm</keyword>
<dbReference type="InterPro" id="IPR002220">
    <property type="entry name" value="DapA-like"/>
</dbReference>
<dbReference type="RefSeq" id="WP_135327093.1">
    <property type="nucleotide sequence ID" value="NZ_SRJC01000001.1"/>
</dbReference>
<dbReference type="NCBIfam" id="TIGR00674">
    <property type="entry name" value="dapA"/>
    <property type="match status" value="1"/>
</dbReference>
<evidence type="ECO:0000256" key="13">
    <source>
        <dbReference type="PIRNR" id="PIRNR001365"/>
    </source>
</evidence>
<dbReference type="HAMAP" id="MF_00418">
    <property type="entry name" value="DapA"/>
    <property type="match status" value="1"/>
</dbReference>
<feature type="binding site" evidence="12 15">
    <location>
        <position position="204"/>
    </location>
    <ligand>
        <name>pyruvate</name>
        <dbReference type="ChEBI" id="CHEBI:15361"/>
    </ligand>
</feature>
<sequence>MNFGKVLTAMVTPFHADQSIDFDSTTILIEHLLKNGTDGLVVAGTTGESPTLTVEEKVSLWDHVVKTVNGRVPVIAGTGSNDTKASIELSQKAEQTGVDALMIVAPYYNKPNQSGLYHHFRTVAEAVRLPVMVYNVPGRSVVRIEPETIISLSKVANIVSVKEATGDLDGMAEIIEGTSDDFSLYSGDDHLTLPAFAIGAKGIISVSSHIIGNEMQNMLSLFSQGKTKEAAALHRKLRPVFHAMFQAPSPAPVKAALHTVGIDTGGVRLPLVPLTDEEQKVLQNTLKSI</sequence>
<feature type="binding site" evidence="12 15">
    <location>
        <position position="46"/>
    </location>
    <ligand>
        <name>pyruvate</name>
        <dbReference type="ChEBI" id="CHEBI:15361"/>
    </ligand>
</feature>
<keyword evidence="6 12" id="KW-0028">Amino-acid biosynthesis</keyword>
<reference evidence="16 17" key="1">
    <citation type="journal article" date="2003" name="Int. J. Syst. Evol. Microbiol.">
        <title>Halobacillus salinus sp. nov., isolated from a salt lake on the coast of the East Sea in Korea.</title>
        <authorList>
            <person name="Yoon J.H."/>
            <person name="Kang K.H."/>
            <person name="Park Y.H."/>
        </authorList>
    </citation>
    <scope>NUCLEOTIDE SEQUENCE [LARGE SCALE GENOMIC DNA]</scope>
    <source>
        <strain evidence="16 17">HSL-3</strain>
    </source>
</reference>
<dbReference type="Pfam" id="PF00701">
    <property type="entry name" value="DHDPS"/>
    <property type="match status" value="1"/>
</dbReference>
<keyword evidence="7 12" id="KW-0220">Diaminopimelate biosynthesis</keyword>
<feature type="site" description="Part of a proton relay during catalysis" evidence="12">
    <location>
        <position position="108"/>
    </location>
</feature>
<dbReference type="GO" id="GO:0019877">
    <property type="term" value="P:diaminopimelate biosynthetic process"/>
    <property type="evidence" value="ECO:0007669"/>
    <property type="project" value="UniProtKB-UniRule"/>
</dbReference>
<dbReference type="InterPro" id="IPR005263">
    <property type="entry name" value="DapA"/>
</dbReference>
<name>A0A4Z0H3R4_9BACI</name>
<keyword evidence="10 12" id="KW-0704">Schiff base</keyword>
<evidence type="ECO:0000256" key="6">
    <source>
        <dbReference type="ARBA" id="ARBA00022605"/>
    </source>
</evidence>
<dbReference type="SMART" id="SM01130">
    <property type="entry name" value="DHDPS"/>
    <property type="match status" value="1"/>
</dbReference>
<protein>
    <recommendedName>
        <fullName evidence="4 12">4-hydroxy-tetrahydrodipicolinate synthase</fullName>
        <shortName evidence="12">HTPA synthase</shortName>
        <ecNumber evidence="4 12">4.3.3.7</ecNumber>
    </recommendedName>
</protein>
<dbReference type="GO" id="GO:0008840">
    <property type="term" value="F:4-hydroxy-tetrahydrodipicolinate synthase activity"/>
    <property type="evidence" value="ECO:0007669"/>
    <property type="project" value="UniProtKB-UniRule"/>
</dbReference>
<comment type="subunit">
    <text evidence="12">Homotetramer; dimer of dimers.</text>
</comment>
<dbReference type="PROSITE" id="PS00665">
    <property type="entry name" value="DHDPS_1"/>
    <property type="match status" value="1"/>
</dbReference>
<dbReference type="PRINTS" id="PR00146">
    <property type="entry name" value="DHPICSNTHASE"/>
</dbReference>
<dbReference type="InterPro" id="IPR013785">
    <property type="entry name" value="Aldolase_TIM"/>
</dbReference>
<keyword evidence="8 12" id="KW-0457">Lysine biosynthesis</keyword>
<dbReference type="InterPro" id="IPR020624">
    <property type="entry name" value="Schiff_base-form_aldolases_CS"/>
</dbReference>
<dbReference type="InterPro" id="IPR020625">
    <property type="entry name" value="Schiff_base-form_aldolases_AS"/>
</dbReference>
<keyword evidence="17" id="KW-1185">Reference proteome</keyword>
<dbReference type="UniPathway" id="UPA00034">
    <property type="reaction ID" value="UER00017"/>
</dbReference>
<dbReference type="GO" id="GO:0009089">
    <property type="term" value="P:lysine biosynthetic process via diaminopimelate"/>
    <property type="evidence" value="ECO:0007669"/>
    <property type="project" value="UniProtKB-UniRule"/>
</dbReference>
<accession>A0A4Z0H3R4</accession>
<evidence type="ECO:0000256" key="10">
    <source>
        <dbReference type="ARBA" id="ARBA00023270"/>
    </source>
</evidence>
<evidence type="ECO:0000256" key="5">
    <source>
        <dbReference type="ARBA" id="ARBA00022490"/>
    </source>
</evidence>
<comment type="pathway">
    <text evidence="2 12">Amino-acid biosynthesis; L-lysine biosynthesis via DAP pathway; (S)-tetrahydrodipicolinate from L-aspartate: step 3/4.</text>
</comment>
<keyword evidence="9 12" id="KW-0456">Lyase</keyword>
<evidence type="ECO:0000256" key="15">
    <source>
        <dbReference type="PIRSR" id="PIRSR001365-2"/>
    </source>
</evidence>
<evidence type="ECO:0000256" key="4">
    <source>
        <dbReference type="ARBA" id="ARBA00012086"/>
    </source>
</evidence>
<comment type="subcellular location">
    <subcellularLocation>
        <location evidence="12">Cytoplasm</location>
    </subcellularLocation>
</comment>
<evidence type="ECO:0000313" key="16">
    <source>
        <dbReference type="EMBL" id="TGB04750.1"/>
    </source>
</evidence>
<comment type="caution">
    <text evidence="12">Was originally thought to be a dihydrodipicolinate synthase (DHDPS), catalyzing the condensation of (S)-aspartate-beta-semialdehyde [(S)-ASA] and pyruvate to dihydrodipicolinate (DHDP). However, it was shown in E.coli that the product of the enzymatic reaction is not dihydrodipicolinate but in fact (4S)-4-hydroxy-2,3,4,5-tetrahydro-(2S)-dipicolinic acid (HTPA), and that the consecutive dehydration reaction leading to DHDP is not spontaneous but catalyzed by DapB.</text>
</comment>
<comment type="catalytic activity">
    <reaction evidence="11 12">
        <text>L-aspartate 4-semialdehyde + pyruvate = (2S,4S)-4-hydroxy-2,3,4,5-tetrahydrodipicolinate + H2O + H(+)</text>
        <dbReference type="Rhea" id="RHEA:34171"/>
        <dbReference type="ChEBI" id="CHEBI:15361"/>
        <dbReference type="ChEBI" id="CHEBI:15377"/>
        <dbReference type="ChEBI" id="CHEBI:15378"/>
        <dbReference type="ChEBI" id="CHEBI:67139"/>
        <dbReference type="ChEBI" id="CHEBI:537519"/>
        <dbReference type="EC" id="4.3.3.7"/>
    </reaction>
</comment>
<evidence type="ECO:0000256" key="14">
    <source>
        <dbReference type="PIRSR" id="PIRSR001365-1"/>
    </source>
</evidence>
<evidence type="ECO:0000256" key="2">
    <source>
        <dbReference type="ARBA" id="ARBA00005120"/>
    </source>
</evidence>
<evidence type="ECO:0000256" key="8">
    <source>
        <dbReference type="ARBA" id="ARBA00023154"/>
    </source>
</evidence>
<comment type="caution">
    <text evidence="16">The sequence shown here is derived from an EMBL/GenBank/DDBJ whole genome shotgun (WGS) entry which is preliminary data.</text>
</comment>
<dbReference type="PROSITE" id="PS00666">
    <property type="entry name" value="DHDPS_2"/>
    <property type="match status" value="1"/>
</dbReference>
<comment type="function">
    <text evidence="1 12">Catalyzes the condensation of (S)-aspartate-beta-semialdehyde [(S)-ASA] and pyruvate to 4-hydroxy-tetrahydrodipicolinate (HTPA).</text>
</comment>